<evidence type="ECO:0000256" key="2">
    <source>
        <dbReference type="ARBA" id="ARBA00023082"/>
    </source>
</evidence>
<keyword evidence="2" id="KW-0731">Sigma factor</keyword>
<gene>
    <name evidence="6" type="ORF">Pan44_46130</name>
</gene>
<dbReference type="GO" id="GO:0016987">
    <property type="term" value="F:sigma factor activity"/>
    <property type="evidence" value="ECO:0007669"/>
    <property type="project" value="UniProtKB-KW"/>
</dbReference>
<dbReference type="KEGG" id="ccos:Pan44_46130"/>
<name>A0A517SKA5_9PLAN</name>
<dbReference type="AlphaFoldDB" id="A0A517SKA5"/>
<dbReference type="Gene3D" id="1.10.10.10">
    <property type="entry name" value="Winged helix-like DNA-binding domain superfamily/Winged helix DNA-binding domain"/>
    <property type="match status" value="1"/>
</dbReference>
<evidence type="ECO:0000256" key="3">
    <source>
        <dbReference type="ARBA" id="ARBA00023125"/>
    </source>
</evidence>
<keyword evidence="3" id="KW-0238">DNA-binding</keyword>
<keyword evidence="7" id="KW-1185">Reference proteome</keyword>
<dbReference type="GO" id="GO:0006352">
    <property type="term" value="P:DNA-templated transcription initiation"/>
    <property type="evidence" value="ECO:0007669"/>
    <property type="project" value="InterPro"/>
</dbReference>
<keyword evidence="1" id="KW-0805">Transcription regulation</keyword>
<dbReference type="Proteomes" id="UP000315700">
    <property type="component" value="Chromosome"/>
</dbReference>
<evidence type="ECO:0000256" key="4">
    <source>
        <dbReference type="ARBA" id="ARBA00023163"/>
    </source>
</evidence>
<dbReference type="SUPFAM" id="SSF88946">
    <property type="entry name" value="Sigma2 domain of RNA polymerase sigma factors"/>
    <property type="match status" value="1"/>
</dbReference>
<dbReference type="PANTHER" id="PTHR43133">
    <property type="entry name" value="RNA POLYMERASE ECF-TYPE SIGMA FACTO"/>
    <property type="match status" value="1"/>
</dbReference>
<evidence type="ECO:0000256" key="1">
    <source>
        <dbReference type="ARBA" id="ARBA00023015"/>
    </source>
</evidence>
<dbReference type="InterPro" id="IPR013325">
    <property type="entry name" value="RNA_pol_sigma_r2"/>
</dbReference>
<dbReference type="InterPro" id="IPR039425">
    <property type="entry name" value="RNA_pol_sigma-70-like"/>
</dbReference>
<dbReference type="OrthoDB" id="291381at2"/>
<dbReference type="PANTHER" id="PTHR43133:SF8">
    <property type="entry name" value="RNA POLYMERASE SIGMA FACTOR HI_1459-RELATED"/>
    <property type="match status" value="1"/>
</dbReference>
<protein>
    <submittedName>
        <fullName evidence="6">RNA polymerase sigma factor RpoE</fullName>
    </submittedName>
</protein>
<dbReference type="InterPro" id="IPR016032">
    <property type="entry name" value="Sig_transdc_resp-reg_C-effctor"/>
</dbReference>
<dbReference type="Pfam" id="PF07638">
    <property type="entry name" value="Sigma70_ECF"/>
    <property type="match status" value="1"/>
</dbReference>
<dbReference type="InterPro" id="IPR036388">
    <property type="entry name" value="WH-like_DNA-bd_sf"/>
</dbReference>
<dbReference type="SUPFAM" id="SSF46894">
    <property type="entry name" value="C-terminal effector domain of the bipartite response regulators"/>
    <property type="match status" value="1"/>
</dbReference>
<evidence type="ECO:0000313" key="6">
    <source>
        <dbReference type="EMBL" id="QDT56557.1"/>
    </source>
</evidence>
<organism evidence="6 7">
    <name type="scientific">Caulifigura coniformis</name>
    <dbReference type="NCBI Taxonomy" id="2527983"/>
    <lineage>
        <taxon>Bacteria</taxon>
        <taxon>Pseudomonadati</taxon>
        <taxon>Planctomycetota</taxon>
        <taxon>Planctomycetia</taxon>
        <taxon>Planctomycetales</taxon>
        <taxon>Planctomycetaceae</taxon>
        <taxon>Caulifigura</taxon>
    </lineage>
</organism>
<dbReference type="GO" id="GO:0003677">
    <property type="term" value="F:DNA binding"/>
    <property type="evidence" value="ECO:0007669"/>
    <property type="project" value="UniProtKB-KW"/>
</dbReference>
<sequence length="204" mass="23161">MSLTKLDDSVTEWVDRLRHGDRNAGDLLDLRYRDALLRMTRKKFANVISAAADEDDLVQSVFYAIWSAASRGSLAEVANRDSFWGLLLTITRNKAISRRRAIISRERIGGTAAQFSQIGDGQITSTLSADHTSTEVVEYLLEEQERLLLGLHDESERRVATYKLQGLSHPEIAAEMRVSVRTVERKLALIRIRWTEIRDSFEKG</sequence>
<accession>A0A517SKA5</accession>
<evidence type="ECO:0000259" key="5">
    <source>
        <dbReference type="Pfam" id="PF07638"/>
    </source>
</evidence>
<evidence type="ECO:0000313" key="7">
    <source>
        <dbReference type="Proteomes" id="UP000315700"/>
    </source>
</evidence>
<dbReference type="RefSeq" id="WP_145034021.1">
    <property type="nucleotide sequence ID" value="NZ_CP036271.1"/>
</dbReference>
<dbReference type="InParanoid" id="A0A517SKA5"/>
<feature type="domain" description="RNA polymerase sigma-70 ECF-like HTH" evidence="5">
    <location>
        <begin position="9"/>
        <end position="196"/>
    </location>
</feature>
<reference evidence="6 7" key="1">
    <citation type="submission" date="2019-02" db="EMBL/GenBank/DDBJ databases">
        <title>Deep-cultivation of Planctomycetes and their phenomic and genomic characterization uncovers novel biology.</title>
        <authorList>
            <person name="Wiegand S."/>
            <person name="Jogler M."/>
            <person name="Boedeker C."/>
            <person name="Pinto D."/>
            <person name="Vollmers J."/>
            <person name="Rivas-Marin E."/>
            <person name="Kohn T."/>
            <person name="Peeters S.H."/>
            <person name="Heuer A."/>
            <person name="Rast P."/>
            <person name="Oberbeckmann S."/>
            <person name="Bunk B."/>
            <person name="Jeske O."/>
            <person name="Meyerdierks A."/>
            <person name="Storesund J.E."/>
            <person name="Kallscheuer N."/>
            <person name="Luecker S."/>
            <person name="Lage O.M."/>
            <person name="Pohl T."/>
            <person name="Merkel B.J."/>
            <person name="Hornburger P."/>
            <person name="Mueller R.-W."/>
            <person name="Bruemmer F."/>
            <person name="Labrenz M."/>
            <person name="Spormann A.M."/>
            <person name="Op den Camp H."/>
            <person name="Overmann J."/>
            <person name="Amann R."/>
            <person name="Jetten M.S.M."/>
            <person name="Mascher T."/>
            <person name="Medema M.H."/>
            <person name="Devos D.P."/>
            <person name="Kaster A.-K."/>
            <person name="Ovreas L."/>
            <person name="Rohde M."/>
            <person name="Galperin M.Y."/>
            <person name="Jogler C."/>
        </authorList>
    </citation>
    <scope>NUCLEOTIDE SEQUENCE [LARGE SCALE GENOMIC DNA]</scope>
    <source>
        <strain evidence="6 7">Pan44</strain>
    </source>
</reference>
<dbReference type="EMBL" id="CP036271">
    <property type="protein sequence ID" value="QDT56557.1"/>
    <property type="molecule type" value="Genomic_DNA"/>
</dbReference>
<dbReference type="InterPro" id="IPR053812">
    <property type="entry name" value="HTH_Sigma70_ECF-like"/>
</dbReference>
<dbReference type="Gene3D" id="1.10.1740.10">
    <property type="match status" value="1"/>
</dbReference>
<proteinExistence type="predicted"/>
<keyword evidence="4" id="KW-0804">Transcription</keyword>